<proteinExistence type="predicted"/>
<feature type="chain" id="PRO_5046181016" description="Toluene tolerance protein" evidence="1">
    <location>
        <begin position="22"/>
        <end position="221"/>
    </location>
</feature>
<dbReference type="Proteomes" id="UP000249910">
    <property type="component" value="Chromosome"/>
</dbReference>
<accession>A0ABM6LXV0</accession>
<dbReference type="PANTHER" id="PTHR36573:SF1">
    <property type="entry name" value="INTERMEMBRANE PHOSPHOLIPID TRANSPORT SYSTEM BINDING PROTEIN MLAC"/>
    <property type="match status" value="1"/>
</dbReference>
<name>A0ABM6LXV0_9GAMM</name>
<dbReference type="PANTHER" id="PTHR36573">
    <property type="entry name" value="INTERMEMBRANE PHOSPHOLIPID TRANSPORT SYSTEM BINDING PROTEIN MLAC"/>
    <property type="match status" value="1"/>
</dbReference>
<dbReference type="InterPro" id="IPR008869">
    <property type="entry name" value="MlaC/ttg2D"/>
</dbReference>
<evidence type="ECO:0000313" key="3">
    <source>
        <dbReference type="Proteomes" id="UP000249910"/>
    </source>
</evidence>
<organism evidence="2 3">
    <name type="scientific">Francisella halioticida</name>
    <dbReference type="NCBI Taxonomy" id="549298"/>
    <lineage>
        <taxon>Bacteria</taxon>
        <taxon>Pseudomonadati</taxon>
        <taxon>Pseudomonadota</taxon>
        <taxon>Gammaproteobacteria</taxon>
        <taxon>Thiotrichales</taxon>
        <taxon>Francisellaceae</taxon>
        <taxon>Francisella</taxon>
    </lineage>
</organism>
<dbReference type="EMBL" id="CP022132">
    <property type="protein sequence ID" value="ASG67326.1"/>
    <property type="molecule type" value="Genomic_DNA"/>
</dbReference>
<sequence>MIRKTSLLVFLLILSISSAWAIENPVNMLNSTIVKTQNNLIKNANEYKKNPYKLLRLVDNKIIPIVAPKVIAQLIVGTAKWKKATPEEQKQFIKSATEMLTFMYAKNIAYSGKYKITLFPFNKNDKTWQKKPIVVANGKITNIDNNQSSDFAIKMFQKNGKWHIYDFDVAGVSILRTYQQQFTSYANVADMTKAAEKVTTRIKKKNYPKLLNKNYSLQNVK</sequence>
<dbReference type="Pfam" id="PF05494">
    <property type="entry name" value="MlaC"/>
    <property type="match status" value="1"/>
</dbReference>
<feature type="signal peptide" evidence="1">
    <location>
        <begin position="1"/>
        <end position="21"/>
    </location>
</feature>
<evidence type="ECO:0000256" key="1">
    <source>
        <dbReference type="SAM" id="SignalP"/>
    </source>
</evidence>
<gene>
    <name evidence="2" type="ORF">CDV26_01995</name>
</gene>
<dbReference type="RefSeq" id="WP_088771875.1">
    <property type="nucleotide sequence ID" value="NZ_CP022132.1"/>
</dbReference>
<keyword evidence="3" id="KW-1185">Reference proteome</keyword>
<protein>
    <recommendedName>
        <fullName evidence="4">Toluene tolerance protein</fullName>
    </recommendedName>
</protein>
<evidence type="ECO:0000313" key="2">
    <source>
        <dbReference type="EMBL" id="ASG67326.1"/>
    </source>
</evidence>
<dbReference type="InterPro" id="IPR042245">
    <property type="entry name" value="Tgt2/MlaC_sf"/>
</dbReference>
<keyword evidence="1" id="KW-0732">Signal</keyword>
<evidence type="ECO:0008006" key="4">
    <source>
        <dbReference type="Google" id="ProtNLM"/>
    </source>
</evidence>
<dbReference type="Gene3D" id="3.10.450.710">
    <property type="entry name" value="Tgt2/MlaC"/>
    <property type="match status" value="1"/>
</dbReference>
<reference evidence="2 3" key="1">
    <citation type="submission" date="2017-06" db="EMBL/GenBank/DDBJ databases">
        <title>Complete genome of Francisella halioticida.</title>
        <authorList>
            <person name="Sjodin A."/>
        </authorList>
    </citation>
    <scope>NUCLEOTIDE SEQUENCE [LARGE SCALE GENOMIC DNA]</scope>
    <source>
        <strain evidence="2 3">DSM 23729</strain>
    </source>
</reference>